<dbReference type="Proteomes" id="UP000005222">
    <property type="component" value="Chromosome L"/>
</dbReference>
<evidence type="ECO:0000313" key="3">
    <source>
        <dbReference type="Proteomes" id="UP000005222"/>
    </source>
</evidence>
<keyword evidence="3" id="KW-1185">Reference proteome</keyword>
<evidence type="ECO:0000313" key="2">
    <source>
        <dbReference type="EMBL" id="CCE84756.1"/>
    </source>
</evidence>
<proteinExistence type="predicted"/>
<dbReference type="HOGENOM" id="CLU_1731415_0_0_1"/>
<dbReference type="OrthoDB" id="4027815at2759"/>
<dbReference type="EMBL" id="FO082048">
    <property type="protein sequence ID" value="CCE84756.1"/>
    <property type="molecule type" value="Genomic_DNA"/>
</dbReference>
<reference evidence="3" key="2">
    <citation type="journal article" date="2012" name="G3 (Bethesda)">
        <title>Pichia sorbitophila, an interspecies yeast hybrid reveals early steps of genome resolution following polyploidization.</title>
        <authorList>
            <person name="Leh Louis V."/>
            <person name="Despons L."/>
            <person name="Friedrich A."/>
            <person name="Martin T."/>
            <person name="Durrens P."/>
            <person name="Casaregola S."/>
            <person name="Neuveglise C."/>
            <person name="Fairhead C."/>
            <person name="Marck C."/>
            <person name="Cruz J.A."/>
            <person name="Straub M.L."/>
            <person name="Kugler V."/>
            <person name="Sacerdot C."/>
            <person name="Uzunov Z."/>
            <person name="Thierry A."/>
            <person name="Weiss S."/>
            <person name="Bleykasten C."/>
            <person name="De Montigny J."/>
            <person name="Jacques N."/>
            <person name="Jung P."/>
            <person name="Lemaire M."/>
            <person name="Mallet S."/>
            <person name="Morel G."/>
            <person name="Richard G.F."/>
            <person name="Sarkar A."/>
            <person name="Savel G."/>
            <person name="Schacherer J."/>
            <person name="Seret M.L."/>
            <person name="Talla E."/>
            <person name="Samson G."/>
            <person name="Jubin C."/>
            <person name="Poulain J."/>
            <person name="Vacherie B."/>
            <person name="Barbe V."/>
            <person name="Pelletier E."/>
            <person name="Sherman D.J."/>
            <person name="Westhof E."/>
            <person name="Weissenbach J."/>
            <person name="Baret P.V."/>
            <person name="Wincker P."/>
            <person name="Gaillardin C."/>
            <person name="Dujon B."/>
            <person name="Souciet J.L."/>
        </authorList>
    </citation>
    <scope>NUCLEOTIDE SEQUENCE [LARGE SCALE GENOMIC DNA]</scope>
    <source>
        <strain evidence="3">ATCC MYA-4447 / BCRC 22081 / CBS 7064 / NBRC 10061 / NRRL Y-12695</strain>
    </source>
</reference>
<gene>
    <name evidence="1" type="primary">Piso0_004311</name>
    <name evidence="1" type="ORF">GNLVRS01_PISO0K14090g</name>
    <name evidence="2" type="ORF">GNLVRS01_PISO0L14091g</name>
</gene>
<dbReference type="InParanoid" id="G8Y8G1"/>
<dbReference type="AlphaFoldDB" id="G8Y8G1"/>
<organism evidence="1 3">
    <name type="scientific">Pichia sorbitophila (strain ATCC MYA-4447 / BCRC 22081 / CBS 7064 / NBRC 10061 / NRRL Y-12695)</name>
    <name type="common">Hybrid yeast</name>
    <dbReference type="NCBI Taxonomy" id="559304"/>
    <lineage>
        <taxon>Eukaryota</taxon>
        <taxon>Fungi</taxon>
        <taxon>Dikarya</taxon>
        <taxon>Ascomycota</taxon>
        <taxon>Saccharomycotina</taxon>
        <taxon>Pichiomycetes</taxon>
        <taxon>Debaryomycetaceae</taxon>
        <taxon>Millerozyma</taxon>
    </lineage>
</organism>
<name>G8Y8G1_PICSO</name>
<sequence>MATFSPGVILVCNRDINSCIQYVLRQIDGTSELRSKEILYVNTTFPNQLFNNINDMNLAFKSDKEFMKSFHYYNASNLQELIELLNSETKRVIIIESVIQIAELTADSYNVRNSLLTRLLVELRKAHMVYLLSSTRNNFLEYFVDDVVSL</sequence>
<evidence type="ECO:0000313" key="1">
    <source>
        <dbReference type="EMBL" id="CCE83725.1"/>
    </source>
</evidence>
<reference evidence="1" key="1">
    <citation type="submission" date="2011-10" db="EMBL/GenBank/DDBJ databases">
        <authorList>
            <person name="Genoscope - CEA"/>
        </authorList>
    </citation>
    <scope>NUCLEOTIDE SEQUENCE</scope>
</reference>
<dbReference type="eggNOG" id="ENOG502T608">
    <property type="taxonomic scope" value="Eukaryota"/>
</dbReference>
<dbReference type="EMBL" id="FO082049">
    <property type="protein sequence ID" value="CCE83725.1"/>
    <property type="molecule type" value="Genomic_DNA"/>
</dbReference>
<dbReference type="Proteomes" id="UP000005222">
    <property type="component" value="Chromosome K"/>
</dbReference>
<protein>
    <submittedName>
        <fullName evidence="1">Piso0_004311 protein</fullName>
    </submittedName>
</protein>
<accession>G8Y8G1</accession>